<keyword evidence="6" id="KW-0862">Zinc</keyword>
<dbReference type="Pfam" id="PF01242">
    <property type="entry name" value="PTPS"/>
    <property type="match status" value="1"/>
</dbReference>
<dbReference type="PANTHER" id="PTHR12589">
    <property type="entry name" value="PYRUVOYL TETRAHYDROBIOPTERIN SYNTHASE"/>
    <property type="match status" value="1"/>
</dbReference>
<dbReference type="OrthoDB" id="14045at2759"/>
<comment type="cofactor">
    <cofactor evidence="1">
        <name>Zn(2+)</name>
        <dbReference type="ChEBI" id="CHEBI:29105"/>
    </cofactor>
</comment>
<dbReference type="GO" id="GO:0005739">
    <property type="term" value="C:mitochondrion"/>
    <property type="evidence" value="ECO:0007669"/>
    <property type="project" value="TreeGrafter"/>
</dbReference>
<name>A0A183S763_SCHSO</name>
<dbReference type="PANTHER" id="PTHR12589:SF7">
    <property type="entry name" value="6-PYRUVOYL TETRAHYDROBIOPTERIN SYNTHASE"/>
    <property type="match status" value="1"/>
</dbReference>
<evidence type="ECO:0000313" key="10">
    <source>
        <dbReference type="Proteomes" id="UP000275846"/>
    </source>
</evidence>
<dbReference type="InterPro" id="IPR038418">
    <property type="entry name" value="6-PTP_synth/QueD_sf"/>
</dbReference>
<reference evidence="9 10" key="2">
    <citation type="submission" date="2018-11" db="EMBL/GenBank/DDBJ databases">
        <authorList>
            <consortium name="Pathogen Informatics"/>
        </authorList>
    </citation>
    <scope>NUCLEOTIDE SEQUENCE [LARGE SCALE GENOMIC DNA]</scope>
    <source>
        <strain evidence="9 10">NST_G2</strain>
    </source>
</reference>
<dbReference type="GO" id="GO:0006729">
    <property type="term" value="P:tetrahydrobiopterin biosynthetic process"/>
    <property type="evidence" value="ECO:0007669"/>
    <property type="project" value="UniProtKB-UniPathway"/>
</dbReference>
<dbReference type="EC" id="4.2.3.12" evidence="4"/>
<evidence type="ECO:0000256" key="2">
    <source>
        <dbReference type="ARBA" id="ARBA00005126"/>
    </source>
</evidence>
<gene>
    <name evidence="9" type="ORF">SSLN_LOCUS61</name>
</gene>
<dbReference type="AlphaFoldDB" id="A0A183S763"/>
<dbReference type="Proteomes" id="UP000275846">
    <property type="component" value="Unassembled WGS sequence"/>
</dbReference>
<dbReference type="InterPro" id="IPR007115">
    <property type="entry name" value="6-PTP_synth/QueD"/>
</dbReference>
<dbReference type="WBParaSite" id="SSLN_0000006301-mRNA-1">
    <property type="protein sequence ID" value="SSLN_0000006301-mRNA-1"/>
    <property type="gene ID" value="SSLN_0000006301"/>
</dbReference>
<dbReference type="Gene3D" id="3.30.479.10">
    <property type="entry name" value="6-pyruvoyl tetrahydropterin synthase/QueD"/>
    <property type="match status" value="1"/>
</dbReference>
<comment type="similarity">
    <text evidence="3">Belongs to the PTPS family.</text>
</comment>
<comment type="pathway">
    <text evidence="2">Cofactor biosynthesis; tetrahydrobiopterin biosynthesis; tetrahydrobiopterin from 7,8-dihydroneopterin triphosphate: step 1/3.</text>
</comment>
<dbReference type="EMBL" id="UYSU01000028">
    <property type="protein sequence ID" value="VDL81067.1"/>
    <property type="molecule type" value="Genomic_DNA"/>
</dbReference>
<dbReference type="SUPFAM" id="SSF55620">
    <property type="entry name" value="Tetrahydrobiopterin biosynthesis enzymes-like"/>
    <property type="match status" value="1"/>
</dbReference>
<evidence type="ECO:0000256" key="7">
    <source>
        <dbReference type="ARBA" id="ARBA00023007"/>
    </source>
</evidence>
<dbReference type="STRING" id="70667.A0A183S763"/>
<sequence>MPHCLMTRVDWFSATHRLYNDKLSPEENEDYFGKCANKNGHGHNYKLEVTVCNNIDPVSGMVMNLKDLKNAIQKAVLDQLDHKNIDMDVDFFQTTKTVSTAENITVFIWNELLKFIPQGILYEVKLHETKKNIFTYNGDHIVIRPHSYTN</sequence>
<reference evidence="11" key="1">
    <citation type="submission" date="2016-06" db="UniProtKB">
        <authorList>
            <consortium name="WormBaseParasite"/>
        </authorList>
    </citation>
    <scope>IDENTIFICATION</scope>
</reference>
<keyword evidence="8" id="KW-0456">Lyase</keyword>
<organism evidence="11">
    <name type="scientific">Schistocephalus solidus</name>
    <name type="common">Tapeworm</name>
    <dbReference type="NCBI Taxonomy" id="70667"/>
    <lineage>
        <taxon>Eukaryota</taxon>
        <taxon>Metazoa</taxon>
        <taxon>Spiralia</taxon>
        <taxon>Lophotrochozoa</taxon>
        <taxon>Platyhelminthes</taxon>
        <taxon>Cestoda</taxon>
        <taxon>Eucestoda</taxon>
        <taxon>Diphyllobothriidea</taxon>
        <taxon>Diphyllobothriidae</taxon>
        <taxon>Schistocephalus</taxon>
    </lineage>
</organism>
<evidence type="ECO:0000256" key="8">
    <source>
        <dbReference type="ARBA" id="ARBA00023239"/>
    </source>
</evidence>
<evidence type="ECO:0000256" key="4">
    <source>
        <dbReference type="ARBA" id="ARBA00013100"/>
    </source>
</evidence>
<keyword evidence="5" id="KW-0479">Metal-binding</keyword>
<dbReference type="GO" id="GO:0046872">
    <property type="term" value="F:metal ion binding"/>
    <property type="evidence" value="ECO:0007669"/>
    <property type="project" value="UniProtKB-KW"/>
</dbReference>
<evidence type="ECO:0000256" key="5">
    <source>
        <dbReference type="ARBA" id="ARBA00022723"/>
    </source>
</evidence>
<keyword evidence="7" id="KW-0783">Tetrahydrobiopterin biosynthesis</keyword>
<proteinExistence type="inferred from homology"/>
<evidence type="ECO:0000313" key="11">
    <source>
        <dbReference type="WBParaSite" id="SSLN_0000006301-mRNA-1"/>
    </source>
</evidence>
<accession>A0A183S763</accession>
<dbReference type="GO" id="GO:0003874">
    <property type="term" value="F:6-pyruvoyltetrahydropterin synthase activity"/>
    <property type="evidence" value="ECO:0007669"/>
    <property type="project" value="UniProtKB-EC"/>
</dbReference>
<evidence type="ECO:0000256" key="3">
    <source>
        <dbReference type="ARBA" id="ARBA00009164"/>
    </source>
</evidence>
<dbReference type="FunFam" id="3.30.479.10:FF:000003">
    <property type="entry name" value="6-pyruvoyl tetrahydrobiopterin synthase"/>
    <property type="match status" value="1"/>
</dbReference>
<protein>
    <recommendedName>
        <fullName evidence="4">6-pyruvoyltetrahydropterin synthase</fullName>
        <ecNumber evidence="4">4.2.3.12</ecNumber>
    </recommendedName>
</protein>
<evidence type="ECO:0000256" key="6">
    <source>
        <dbReference type="ARBA" id="ARBA00022833"/>
    </source>
</evidence>
<keyword evidence="10" id="KW-1185">Reference proteome</keyword>
<evidence type="ECO:0000313" key="9">
    <source>
        <dbReference type="EMBL" id="VDL81067.1"/>
    </source>
</evidence>
<dbReference type="UniPathway" id="UPA00849">
    <property type="reaction ID" value="UER00819"/>
</dbReference>
<evidence type="ECO:0000256" key="1">
    <source>
        <dbReference type="ARBA" id="ARBA00001947"/>
    </source>
</evidence>